<dbReference type="EMBL" id="GBXM01078017">
    <property type="protein sequence ID" value="JAH30560.1"/>
    <property type="molecule type" value="Transcribed_RNA"/>
</dbReference>
<reference evidence="1" key="2">
    <citation type="journal article" date="2015" name="Fish Shellfish Immunol.">
        <title>Early steps in the European eel (Anguilla anguilla)-Vibrio vulnificus interaction in the gills: Role of the RtxA13 toxin.</title>
        <authorList>
            <person name="Callol A."/>
            <person name="Pajuelo D."/>
            <person name="Ebbesson L."/>
            <person name="Teles M."/>
            <person name="MacKenzie S."/>
            <person name="Amaro C."/>
        </authorList>
    </citation>
    <scope>NUCLEOTIDE SEQUENCE</scope>
</reference>
<reference evidence="1" key="1">
    <citation type="submission" date="2014-11" db="EMBL/GenBank/DDBJ databases">
        <authorList>
            <person name="Amaro Gonzalez C."/>
        </authorList>
    </citation>
    <scope>NUCLEOTIDE SEQUENCE</scope>
</reference>
<protein>
    <submittedName>
        <fullName evidence="1">Uncharacterized protein</fullName>
    </submittedName>
</protein>
<sequence length="32" mass="3542">MASKPCLLLRFCWAENSLILVLVGCSPTHLIL</sequence>
<evidence type="ECO:0000313" key="1">
    <source>
        <dbReference type="EMBL" id="JAH30560.1"/>
    </source>
</evidence>
<dbReference type="EMBL" id="GBXM01073398">
    <property type="protein sequence ID" value="JAH35179.1"/>
    <property type="molecule type" value="Transcribed_RNA"/>
</dbReference>
<accession>A0A0E9RQ64</accession>
<dbReference type="AlphaFoldDB" id="A0A0E9RQ64"/>
<organism evidence="1">
    <name type="scientific">Anguilla anguilla</name>
    <name type="common">European freshwater eel</name>
    <name type="synonym">Muraena anguilla</name>
    <dbReference type="NCBI Taxonomy" id="7936"/>
    <lineage>
        <taxon>Eukaryota</taxon>
        <taxon>Metazoa</taxon>
        <taxon>Chordata</taxon>
        <taxon>Craniata</taxon>
        <taxon>Vertebrata</taxon>
        <taxon>Euteleostomi</taxon>
        <taxon>Actinopterygii</taxon>
        <taxon>Neopterygii</taxon>
        <taxon>Teleostei</taxon>
        <taxon>Anguilliformes</taxon>
        <taxon>Anguillidae</taxon>
        <taxon>Anguilla</taxon>
    </lineage>
</organism>
<proteinExistence type="predicted"/>
<name>A0A0E9RQ64_ANGAN</name>